<evidence type="ECO:0000256" key="39">
    <source>
        <dbReference type="PIRSR" id="PIRSR038896-50"/>
    </source>
</evidence>
<evidence type="ECO:0000256" key="25">
    <source>
        <dbReference type="ARBA" id="ARBA00047456"/>
    </source>
</evidence>
<evidence type="ECO:0000256" key="38">
    <source>
        <dbReference type="ARBA" id="ARBA00049463"/>
    </source>
</evidence>
<keyword evidence="17" id="KW-0333">Golgi apparatus</keyword>
<feature type="binding site" evidence="39">
    <location>
        <position position="208"/>
    </location>
    <ligand>
        <name>an N-acyl-1,2-diacyl-sn-glycero-3-phosphoethanolamine</name>
        <dbReference type="ChEBI" id="CHEBI:62537"/>
    </ligand>
</feature>
<feature type="domain" description="Metallo-beta-lactamase" evidence="42">
    <location>
        <begin position="164"/>
        <end position="364"/>
    </location>
</feature>
<gene>
    <name evidence="44" type="primary">napepld</name>
</gene>
<keyword evidence="20" id="KW-0539">Nucleus</keyword>
<dbReference type="GeneID" id="113062379"/>
<dbReference type="Pfam" id="PF12706">
    <property type="entry name" value="Lactamase_B_2"/>
    <property type="match status" value="1"/>
</dbReference>
<evidence type="ECO:0000256" key="29">
    <source>
        <dbReference type="ARBA" id="ARBA00047926"/>
    </source>
</evidence>
<evidence type="ECO:0000256" key="37">
    <source>
        <dbReference type="ARBA" id="ARBA00049023"/>
    </source>
</evidence>
<dbReference type="CTD" id="222236"/>
<comment type="catalytic activity">
    <reaction evidence="32">
        <text>N-decanoyl-1-hexadecanoyl-2-(9Z,12Z-octadecadienoyl)-sn-glycero-3-phosphoethanolamine + H2O = N-decanoyl ethanolamine + 1-hexadecanoyl-2-(9Z,12Z-octadecadienoyl)-sn-glycero-3-phosphate + H(+)</text>
        <dbReference type="Rhea" id="RHEA:45608"/>
        <dbReference type="ChEBI" id="CHEBI:15377"/>
        <dbReference type="ChEBI" id="CHEBI:15378"/>
        <dbReference type="ChEBI" id="CHEBI:72860"/>
        <dbReference type="ChEBI" id="CHEBI:85295"/>
        <dbReference type="ChEBI" id="CHEBI:85301"/>
    </reaction>
    <physiologicalReaction direction="left-to-right" evidence="32">
        <dbReference type="Rhea" id="RHEA:45609"/>
    </physiologicalReaction>
</comment>
<evidence type="ECO:0000256" key="26">
    <source>
        <dbReference type="ARBA" id="ARBA00047474"/>
    </source>
</evidence>
<dbReference type="AlphaFoldDB" id="A0A6P6LU27"/>
<dbReference type="InterPro" id="IPR024884">
    <property type="entry name" value="NAPE-PLD"/>
</dbReference>
<evidence type="ECO:0000313" key="43">
    <source>
        <dbReference type="Proteomes" id="UP000515129"/>
    </source>
</evidence>
<keyword evidence="43" id="KW-1185">Reference proteome</keyword>
<evidence type="ECO:0000256" key="40">
    <source>
        <dbReference type="PIRSR" id="PIRSR038896-51"/>
    </source>
</evidence>
<evidence type="ECO:0000256" key="1">
    <source>
        <dbReference type="ARBA" id="ARBA00004146"/>
    </source>
</evidence>
<evidence type="ECO:0000256" key="31">
    <source>
        <dbReference type="ARBA" id="ARBA00048295"/>
    </source>
</evidence>
<dbReference type="SUPFAM" id="SSF56281">
    <property type="entry name" value="Metallo-hydrolase/oxidoreductase"/>
    <property type="match status" value="1"/>
</dbReference>
<comment type="catalytic activity">
    <reaction evidence="38">
        <text>N-octanoyl-1-hexadecanoyl-2-(9Z,12Z-octadecadienoyl)-sn-glycero-3-phosphoethanolamine + H2O = N-octanoyl ethanolamine + 1-hexadecanoyl-2-(9Z,12Z-octadecadienoyl)-sn-glycero-3-phosphate + H(+)</text>
        <dbReference type="Rhea" id="RHEA:45612"/>
        <dbReference type="ChEBI" id="CHEBI:15377"/>
        <dbReference type="ChEBI" id="CHEBI:15378"/>
        <dbReference type="ChEBI" id="CHEBI:72860"/>
        <dbReference type="ChEBI" id="CHEBI:85296"/>
        <dbReference type="ChEBI" id="CHEBI:85302"/>
    </reaction>
    <physiologicalReaction direction="left-to-right" evidence="38">
        <dbReference type="Rhea" id="RHEA:45613"/>
    </physiologicalReaction>
</comment>
<dbReference type="GO" id="GO:0009395">
    <property type="term" value="P:phospholipid catabolic process"/>
    <property type="evidence" value="ECO:0007669"/>
    <property type="project" value="UniProtKB-KW"/>
</dbReference>
<feature type="binding site" evidence="41">
    <location>
        <position position="280"/>
    </location>
    <ligand>
        <name>deoxycholate</name>
        <dbReference type="ChEBI" id="CHEBI:23614"/>
    </ligand>
</feature>
<evidence type="ECO:0000256" key="6">
    <source>
        <dbReference type="ARBA" id="ARBA00010127"/>
    </source>
</evidence>
<evidence type="ECO:0000256" key="28">
    <source>
        <dbReference type="ARBA" id="ARBA00047759"/>
    </source>
</evidence>
<evidence type="ECO:0000256" key="41">
    <source>
        <dbReference type="PIRSR" id="PIRSR038896-52"/>
    </source>
</evidence>
<evidence type="ECO:0000256" key="27">
    <source>
        <dbReference type="ARBA" id="ARBA00047528"/>
    </source>
</evidence>
<evidence type="ECO:0000256" key="15">
    <source>
        <dbReference type="ARBA" id="ARBA00022963"/>
    </source>
</evidence>
<dbReference type="InterPro" id="IPR036866">
    <property type="entry name" value="RibonucZ/Hydroxyglut_hydro"/>
</dbReference>
<evidence type="ECO:0000256" key="3">
    <source>
        <dbReference type="ARBA" id="ARBA00004395"/>
    </source>
</evidence>
<evidence type="ECO:0000256" key="17">
    <source>
        <dbReference type="ARBA" id="ARBA00023034"/>
    </source>
</evidence>
<evidence type="ECO:0000256" key="2">
    <source>
        <dbReference type="ARBA" id="ARBA00004259"/>
    </source>
</evidence>
<comment type="similarity">
    <text evidence="6">Belongs to the NAPE-PLD family.</text>
</comment>
<keyword evidence="19" id="KW-0472">Membrane</keyword>
<feature type="binding site" evidence="40">
    <location>
        <position position="207"/>
    </location>
    <ligand>
        <name>Zn(2+)</name>
        <dbReference type="ChEBI" id="CHEBI:29105"/>
        <label>1</label>
    </ligand>
</feature>
<dbReference type="PANTHER" id="PTHR15032">
    <property type="entry name" value="N-ACYL-PHOSPHATIDYLETHANOLAMINE-HYDROLYZING PHOSPHOLIPASE D"/>
    <property type="match status" value="1"/>
</dbReference>
<comment type="catalytic activity">
    <reaction evidence="31">
        <text>N,1-dihexadecanoyl-2-(9Z,12Z-octadecadienoyl)-sn-glycero-3-phosphoethanolamine + H2O = 1-hexadecanoyl-2-(9Z,12Z-octadecadienoyl)-sn-glycero-3-phosphate + N-hexadecanoylethanolamine + H(+)</text>
        <dbReference type="Rhea" id="RHEA:45596"/>
        <dbReference type="ChEBI" id="CHEBI:15377"/>
        <dbReference type="ChEBI" id="CHEBI:15378"/>
        <dbReference type="ChEBI" id="CHEBI:71464"/>
        <dbReference type="ChEBI" id="CHEBI:72860"/>
        <dbReference type="ChEBI" id="CHEBI:85334"/>
    </reaction>
    <physiologicalReaction direction="left-to-right" evidence="31">
        <dbReference type="Rhea" id="RHEA:45597"/>
    </physiologicalReaction>
</comment>
<dbReference type="GO" id="GO:0005635">
    <property type="term" value="C:nuclear envelope"/>
    <property type="evidence" value="ECO:0007669"/>
    <property type="project" value="UniProtKB-SubCell"/>
</dbReference>
<dbReference type="GO" id="GO:0070291">
    <property type="term" value="P:N-acylethanolamine metabolic process"/>
    <property type="evidence" value="ECO:0007669"/>
    <property type="project" value="TreeGrafter"/>
</dbReference>
<comment type="catalytic activity">
    <reaction evidence="27">
        <text>N,1-diacyl-sn-glycero-3-phosphoethanolamine + H2O = an N-acylethanolamine + a 1-acyl-sn-glycero-3-phosphate + H(+)</text>
        <dbReference type="Rhea" id="RHEA:53164"/>
        <dbReference type="ChEBI" id="CHEBI:15377"/>
        <dbReference type="ChEBI" id="CHEBI:15378"/>
        <dbReference type="ChEBI" id="CHEBI:52640"/>
        <dbReference type="ChEBI" id="CHEBI:57970"/>
        <dbReference type="ChEBI" id="CHEBI:85216"/>
    </reaction>
    <physiologicalReaction direction="left-to-right" evidence="27">
        <dbReference type="Rhea" id="RHEA:53165"/>
    </physiologicalReaction>
</comment>
<dbReference type="PIRSF" id="PIRSF038896">
    <property type="entry name" value="NAPE-PLD"/>
    <property type="match status" value="1"/>
</dbReference>
<dbReference type="InterPro" id="IPR001279">
    <property type="entry name" value="Metallo-B-lactamas"/>
</dbReference>
<evidence type="ECO:0000256" key="14">
    <source>
        <dbReference type="ARBA" id="ARBA00022833"/>
    </source>
</evidence>
<dbReference type="EC" id="3.1.4.54" evidence="8"/>
<evidence type="ECO:0000256" key="13">
    <source>
        <dbReference type="ARBA" id="ARBA00022801"/>
    </source>
</evidence>
<evidence type="ECO:0000256" key="4">
    <source>
        <dbReference type="ARBA" id="ARBA00004481"/>
    </source>
</evidence>
<evidence type="ECO:0000256" key="5">
    <source>
        <dbReference type="ARBA" id="ARBA00004642"/>
    </source>
</evidence>
<keyword evidence="12" id="KW-0967">Endosome</keyword>
<accession>A0A6P6LU27</accession>
<feature type="binding site" evidence="41">
    <location>
        <position position="368"/>
    </location>
    <ligand>
        <name>deoxycholate</name>
        <dbReference type="ChEBI" id="CHEBI:23614"/>
    </ligand>
</feature>
<evidence type="ECO:0000256" key="16">
    <source>
        <dbReference type="ARBA" id="ARBA00022990"/>
    </source>
</evidence>
<comment type="cofactor">
    <cofactor evidence="40">
        <name>Zn(2+)</name>
        <dbReference type="ChEBI" id="CHEBI:29105"/>
    </cofactor>
    <text evidence="40">Binds 2 zinc divalent cations per subunit.</text>
</comment>
<keyword evidence="16" id="KW-0007">Acetylation</keyword>
<evidence type="ECO:0000256" key="9">
    <source>
        <dbReference type="ARBA" id="ARBA00016017"/>
    </source>
</evidence>
<evidence type="ECO:0000256" key="21">
    <source>
        <dbReference type="ARBA" id="ARBA00023264"/>
    </source>
</evidence>
<evidence type="ECO:0000259" key="42">
    <source>
        <dbReference type="Pfam" id="PF12706"/>
    </source>
</evidence>
<evidence type="ECO:0000256" key="22">
    <source>
        <dbReference type="ARBA" id="ARBA00045525"/>
    </source>
</evidence>
<dbReference type="GO" id="GO:0070292">
    <property type="term" value="P:N-acylphosphatidylethanolamine metabolic process"/>
    <property type="evidence" value="ECO:0007669"/>
    <property type="project" value="TreeGrafter"/>
</dbReference>
<evidence type="ECO:0000256" key="24">
    <source>
        <dbReference type="ARBA" id="ARBA00047399"/>
    </source>
</evidence>
<keyword evidence="10" id="KW-0595">Phospholipid degradation</keyword>
<comment type="subunit">
    <text evidence="7">Homodimer. Bile acids promote the assembly of inactive monomers into an active dimer and enable catalysis.</text>
</comment>
<evidence type="ECO:0000256" key="7">
    <source>
        <dbReference type="ARBA" id="ARBA00011543"/>
    </source>
</evidence>
<feature type="binding site" evidence="40">
    <location>
        <position position="363"/>
    </location>
    <ligand>
        <name>Zn(2+)</name>
        <dbReference type="ChEBI" id="CHEBI:29105"/>
        <label>2</label>
    </ligand>
</feature>
<evidence type="ECO:0000256" key="20">
    <source>
        <dbReference type="ARBA" id="ARBA00023242"/>
    </source>
</evidence>
<comment type="subcellular location">
    <subcellularLocation>
        <location evidence="1">Early endosome membrane</location>
    </subcellularLocation>
    <subcellularLocation>
        <location evidence="4">Endosome membrane</location>
        <topology evidence="4">Peripheral membrane protein</topology>
    </subcellularLocation>
    <subcellularLocation>
        <location evidence="3">Golgi apparatus membrane</location>
        <topology evidence="3">Peripheral membrane protein</topology>
    </subcellularLocation>
    <subcellularLocation>
        <location evidence="2">Nucleus envelope</location>
    </subcellularLocation>
    <subcellularLocation>
        <location evidence="5">Nucleus</location>
        <location evidence="5">Nucleoplasm</location>
    </subcellularLocation>
</comment>
<dbReference type="Proteomes" id="UP000515129">
    <property type="component" value="Chromosome 4"/>
</dbReference>
<name>A0A6P6LU27_CARAU</name>
<keyword evidence="14 40" id="KW-0862">Zinc</keyword>
<feature type="binding site" evidence="40">
    <location>
        <position position="210"/>
    </location>
    <ligand>
        <name>Zn(2+)</name>
        <dbReference type="ChEBI" id="CHEBI:29105"/>
        <label>2</label>
    </ligand>
</feature>
<comment type="catalytic activity">
    <reaction evidence="36">
        <text>N-butanoyl-1-hexadecanoyl-2-(9Z,12Z-octadecadienoyl)-sn-glycero-3-phosphoethanolamine + H2O = N-butanoyl ethanolamine + 1-hexadecanoyl-2-(9Z,12Z-octadecadienoyl)-sn-glycero-3-phosphate + H(+)</text>
        <dbReference type="Rhea" id="RHEA:45620"/>
        <dbReference type="ChEBI" id="CHEBI:15377"/>
        <dbReference type="ChEBI" id="CHEBI:15378"/>
        <dbReference type="ChEBI" id="CHEBI:72860"/>
        <dbReference type="ChEBI" id="CHEBI:85298"/>
        <dbReference type="ChEBI" id="CHEBI:85304"/>
    </reaction>
    <physiologicalReaction direction="left-to-right" evidence="36">
        <dbReference type="Rhea" id="RHEA:45621"/>
    </physiologicalReaction>
</comment>
<evidence type="ECO:0000256" key="35">
    <source>
        <dbReference type="ARBA" id="ARBA00048796"/>
    </source>
</evidence>
<dbReference type="FunFam" id="3.60.15.10:FF:000016">
    <property type="entry name" value="N-acyl-phosphatidylethanolamine-hydrolyzing phospholipase D, putative"/>
    <property type="match status" value="1"/>
</dbReference>
<dbReference type="Gene3D" id="3.60.15.10">
    <property type="entry name" value="Ribonuclease Z/Hydroxyacylglutathione hydrolase-like"/>
    <property type="match status" value="1"/>
</dbReference>
<keyword evidence="21" id="KW-1208">Phospholipid metabolism</keyword>
<evidence type="ECO:0000256" key="30">
    <source>
        <dbReference type="ARBA" id="ARBA00048025"/>
    </source>
</evidence>
<comment type="catalytic activity">
    <reaction evidence="24">
        <text>N-octadecanoyl-1,2-di-(9Z-octadecenoyl)-sn-glycero-3-phosphoethanolamine + H2O = N-octadecanoyl ethanolamine + 1,2-di-(9Z-octadecenoyl)-sn-glycero-3-phosphate + H(+)</text>
        <dbReference type="Rhea" id="RHEA:45536"/>
        <dbReference type="ChEBI" id="CHEBI:15377"/>
        <dbReference type="ChEBI" id="CHEBI:15378"/>
        <dbReference type="ChEBI" id="CHEBI:74546"/>
        <dbReference type="ChEBI" id="CHEBI:85292"/>
        <dbReference type="ChEBI" id="CHEBI:85299"/>
    </reaction>
    <physiologicalReaction direction="left-to-right" evidence="24">
        <dbReference type="Rhea" id="RHEA:45537"/>
    </physiologicalReaction>
</comment>
<proteinExistence type="inferred from homology"/>
<keyword evidence="13" id="KW-0378">Hydrolase</keyword>
<keyword evidence="11 40" id="KW-0479">Metal-binding</keyword>
<feature type="binding site" evidence="40">
    <location>
        <position position="304"/>
    </location>
    <ligand>
        <name>Zn(2+)</name>
        <dbReference type="ChEBI" id="CHEBI:29105"/>
        <label>2</label>
    </ligand>
</feature>
<dbReference type="RefSeq" id="XP_026087983.1">
    <property type="nucleotide sequence ID" value="XM_026232198.1"/>
</dbReference>
<evidence type="ECO:0000256" key="36">
    <source>
        <dbReference type="ARBA" id="ARBA00048938"/>
    </source>
</evidence>
<comment type="catalytic activity">
    <reaction evidence="26">
        <text>N-hexadecanoyl-1,2-di-(9Z-octadecenoyl)-sn-glycero-3-phosphoethanolamine + H2O = N-hexadecanoylethanolamine + 1,2-di-(9Z-octadecenoyl)-sn-glycero-3-phosphate + H(+)</text>
        <dbReference type="Rhea" id="RHEA:45540"/>
        <dbReference type="ChEBI" id="CHEBI:15377"/>
        <dbReference type="ChEBI" id="CHEBI:15378"/>
        <dbReference type="ChEBI" id="CHEBI:71464"/>
        <dbReference type="ChEBI" id="CHEBI:74546"/>
        <dbReference type="ChEBI" id="CHEBI:78097"/>
    </reaction>
    <physiologicalReaction direction="left-to-right" evidence="26">
        <dbReference type="Rhea" id="RHEA:45541"/>
    </physiologicalReaction>
</comment>
<comment type="catalytic activity">
    <reaction evidence="30">
        <text>N-(5Z,8Z,11Z,14Z-eicosatetraenoyl)-1,2-di-(9Z-octadecenoyl)-sn-glycero-3-phosphoethanolamine + H2O = N-(5Z,8Z,11Z,14Z-eicosatetraenoyl)-ethanolamine + 1,2-di-(9Z-octadecenoyl)-sn-glycero-3-phosphate + H(+)</text>
        <dbReference type="Rhea" id="RHEA:45528"/>
        <dbReference type="ChEBI" id="CHEBI:2700"/>
        <dbReference type="ChEBI" id="CHEBI:15377"/>
        <dbReference type="ChEBI" id="CHEBI:15378"/>
        <dbReference type="ChEBI" id="CHEBI:74546"/>
        <dbReference type="ChEBI" id="CHEBI:85277"/>
    </reaction>
    <physiologicalReaction direction="left-to-right" evidence="30">
        <dbReference type="Rhea" id="RHEA:45529"/>
    </physiologicalReaction>
</comment>
<evidence type="ECO:0000256" key="23">
    <source>
        <dbReference type="ARBA" id="ARBA00047392"/>
    </source>
</evidence>
<dbReference type="GO" id="GO:0008270">
    <property type="term" value="F:zinc ion binding"/>
    <property type="evidence" value="ECO:0007669"/>
    <property type="project" value="InterPro"/>
</dbReference>
<comment type="catalytic activity">
    <reaction evidence="33">
        <text>N-hexanoyl-1-hexadecanoyl-2-(9Z,12Z-octadecadienoyl)-sn-glycero-3-phosphoethanolamine + H2O = N-hexanoyl ethanolamine + 1-hexadecanoyl-2-(9Z,12Z-octadecadienoyl)-sn-glycero-3-phosphate + H(+)</text>
        <dbReference type="Rhea" id="RHEA:45616"/>
        <dbReference type="ChEBI" id="CHEBI:15377"/>
        <dbReference type="ChEBI" id="CHEBI:15378"/>
        <dbReference type="ChEBI" id="CHEBI:72860"/>
        <dbReference type="ChEBI" id="CHEBI:85297"/>
        <dbReference type="ChEBI" id="CHEBI:85303"/>
    </reaction>
    <physiologicalReaction direction="left-to-right" evidence="33">
        <dbReference type="Rhea" id="RHEA:45617"/>
    </physiologicalReaction>
</comment>
<keyword evidence="15" id="KW-0442">Lipid degradation</keyword>
<dbReference type="GO" id="GO:0005654">
    <property type="term" value="C:nucleoplasm"/>
    <property type="evidence" value="ECO:0007669"/>
    <property type="project" value="UniProtKB-SubCell"/>
</dbReference>
<comment type="catalytic activity">
    <reaction evidence="34">
        <text>N,1,2-tri-(9Z-octadecenoyl)-sn-glycero-3-phosphoethanolamine + H2O = N-(9Z-octadecenoyl) ethanolamine + 1,2-di-(9Z-octadecenoyl)-sn-glycero-3-phosphate + H(+)</text>
        <dbReference type="Rhea" id="RHEA:45532"/>
        <dbReference type="ChEBI" id="CHEBI:15377"/>
        <dbReference type="ChEBI" id="CHEBI:15378"/>
        <dbReference type="ChEBI" id="CHEBI:71466"/>
        <dbReference type="ChEBI" id="CHEBI:74546"/>
        <dbReference type="ChEBI" id="CHEBI:85291"/>
    </reaction>
    <physiologicalReaction direction="left-to-right" evidence="34">
        <dbReference type="Rhea" id="RHEA:45533"/>
    </physiologicalReaction>
</comment>
<protein>
    <recommendedName>
        <fullName evidence="9">N-acyl-phosphatidylethanolamine-hydrolyzing phospholipase D</fullName>
        <ecNumber evidence="8">3.1.4.54</ecNumber>
    </recommendedName>
</protein>
<comment type="catalytic activity">
    <reaction evidence="35">
        <text>N-(5Z,8Z,11Z,14Z-eicosatetraenoyl)-1,2-diacyl-sn-glycero-3-phosphoethanolamine + H2O = N-(5Z,8Z,11Z,14Z-eicosatetraenoyl)-ethanolamine + a 1,2-diacyl-sn-glycero-3-phosphate + H(+)</text>
        <dbReference type="Rhea" id="RHEA:56548"/>
        <dbReference type="ChEBI" id="CHEBI:2700"/>
        <dbReference type="ChEBI" id="CHEBI:15377"/>
        <dbReference type="ChEBI" id="CHEBI:15378"/>
        <dbReference type="ChEBI" id="CHEBI:58608"/>
        <dbReference type="ChEBI" id="CHEBI:140532"/>
    </reaction>
    <physiologicalReaction direction="left-to-right" evidence="35">
        <dbReference type="Rhea" id="RHEA:56549"/>
    </physiologicalReaction>
</comment>
<comment type="function">
    <text evidence="22">D-type phospholipase that hydrolyzes N-acyl-phosphatidylethanolamines (NAPEs) to produce bioactive N-acylethanolamines/fatty acid ethanolamides (NAEs/FAEs) and phosphatidic acid. Cleaves the terminal phosphodiester bond of diacyl- and alkenylacyl-NAPEs, primarily playing a role in the generation of long-chain saturated and monounsaturated NAEs in the brain. May control NAPE homeostasis in dopaminergic neuron membranes and regulate neuron survival, partly through RAC1 activation. As a regulator of lipid metabolism in the adipose tissue, mediates the crosstalk between adipocytes, gut microbiota and immune cells to control body temperature and weight. In particular, regulates energy homeostasis by promoting cold-induced brown or beige adipocyte differentiation program to generate heat from fatty acids and glucose. Has limited D-type phospholipase activity toward N-acyl lyso-NAPEs.</text>
</comment>
<evidence type="ECO:0000313" key="44">
    <source>
        <dbReference type="RefSeq" id="XP_026087983.1"/>
    </source>
</evidence>
<comment type="catalytic activity">
    <reaction evidence="37">
        <text>1-O-(1Z-octadecenoyl)-2-(9Z-octadecenoyl)-sn-glycero-3-phospho-N-hexadecanoyl-ethanolamine + H2O = 1-O-(1Z-octadecenoyl)-2-(9Z-octadecenoyl)-sn-glycero-3-phosphate + N-hexadecanoylethanolamine + H(+)</text>
        <dbReference type="Rhea" id="RHEA:56464"/>
        <dbReference type="ChEBI" id="CHEBI:15377"/>
        <dbReference type="ChEBI" id="CHEBI:15378"/>
        <dbReference type="ChEBI" id="CHEBI:71464"/>
        <dbReference type="ChEBI" id="CHEBI:138663"/>
        <dbReference type="ChEBI" id="CHEBI:140452"/>
    </reaction>
    <physiologicalReaction direction="left-to-right" evidence="37">
        <dbReference type="Rhea" id="RHEA:56465"/>
    </physiologicalReaction>
</comment>
<feature type="binding site" evidence="40">
    <location>
        <position position="273"/>
    </location>
    <ligand>
        <name>Zn(2+)</name>
        <dbReference type="ChEBI" id="CHEBI:29105"/>
        <label>1</label>
    </ligand>
</feature>
<evidence type="ECO:0000256" key="8">
    <source>
        <dbReference type="ARBA" id="ARBA00012279"/>
    </source>
</evidence>
<evidence type="ECO:0000256" key="11">
    <source>
        <dbReference type="ARBA" id="ARBA00022723"/>
    </source>
</evidence>
<comment type="catalytic activity">
    <reaction evidence="25">
        <text>N,1-dihexadecanoyl-sn-glycero-3-phosphoethanolamine + H2O = N-hexadecanoylethanolamine + 1-hexadecanoyl-sn-glycero-3-phosphate + H(+)</text>
        <dbReference type="Rhea" id="RHEA:45592"/>
        <dbReference type="ChEBI" id="CHEBI:15377"/>
        <dbReference type="ChEBI" id="CHEBI:15378"/>
        <dbReference type="ChEBI" id="CHEBI:57518"/>
        <dbReference type="ChEBI" id="CHEBI:71464"/>
        <dbReference type="ChEBI" id="CHEBI:85335"/>
    </reaction>
    <physiologicalReaction direction="left-to-right" evidence="25">
        <dbReference type="Rhea" id="RHEA:45593"/>
    </physiologicalReaction>
</comment>
<feature type="binding site" evidence="40">
    <location>
        <position position="304"/>
    </location>
    <ligand>
        <name>Zn(2+)</name>
        <dbReference type="ChEBI" id="CHEBI:29105"/>
        <label>1</label>
    </ligand>
</feature>
<feature type="binding site" evidence="40">
    <location>
        <position position="205"/>
    </location>
    <ligand>
        <name>Zn(2+)</name>
        <dbReference type="ChEBI" id="CHEBI:29105"/>
        <label>1</label>
    </ligand>
</feature>
<dbReference type="GO" id="GO:0070290">
    <property type="term" value="F:N-acylphosphatidylethanolamine-specific phospholipase D activity"/>
    <property type="evidence" value="ECO:0007669"/>
    <property type="project" value="UniProtKB-EC"/>
</dbReference>
<evidence type="ECO:0000256" key="10">
    <source>
        <dbReference type="ARBA" id="ARBA00022668"/>
    </source>
</evidence>
<dbReference type="KEGG" id="caua:113062379"/>
<dbReference type="PANTHER" id="PTHR15032:SF4">
    <property type="entry name" value="N-ACYL-PHOSPHATIDYLETHANOLAMINE-HYDROLYZING PHOSPHOLIPASE D"/>
    <property type="match status" value="1"/>
</dbReference>
<evidence type="ECO:0000256" key="32">
    <source>
        <dbReference type="ARBA" id="ARBA00048371"/>
    </source>
</evidence>
<comment type="catalytic activity">
    <reaction evidence="23">
        <text>N-(5Z,8Z,11Z,14Z-eicosatetraenoyl)-1-(9Z-octadecenoyl)-sn-glycero-3-phosphoethanolamine + H2O = N-(5Z,8Z,11Z,14Z-eicosatetraenoyl)-ethanolamine + 1-(9Z-octadecenoyl)-sn-glycero-3-phosphate + H(+)</text>
        <dbReference type="Rhea" id="RHEA:45544"/>
        <dbReference type="ChEBI" id="CHEBI:2700"/>
        <dbReference type="ChEBI" id="CHEBI:15377"/>
        <dbReference type="ChEBI" id="CHEBI:15378"/>
        <dbReference type="ChEBI" id="CHEBI:74544"/>
        <dbReference type="ChEBI" id="CHEBI:85223"/>
    </reaction>
    <physiologicalReaction direction="left-to-right" evidence="23">
        <dbReference type="Rhea" id="RHEA:45545"/>
    </physiologicalReaction>
</comment>
<evidence type="ECO:0000256" key="34">
    <source>
        <dbReference type="ARBA" id="ARBA00048630"/>
    </source>
</evidence>
<feature type="binding site" evidence="40">
    <location>
        <position position="209"/>
    </location>
    <ligand>
        <name>Zn(2+)</name>
        <dbReference type="ChEBI" id="CHEBI:29105"/>
        <label>2</label>
    </ligand>
</feature>
<dbReference type="OrthoDB" id="332863at2759"/>
<comment type="catalytic activity">
    <reaction evidence="29">
        <text>N-dodecanoyl-1,2-di-(9Z-octadecenoyl)-sn-glycero-3-phosphoethanolamine + H2O = N-dodecanoylethanolamine + 1,2-di-(9Z-octadecenoyl)-sn-glycero-3-phosphate + H(+)</text>
        <dbReference type="Rhea" id="RHEA:45556"/>
        <dbReference type="ChEBI" id="CHEBI:15377"/>
        <dbReference type="ChEBI" id="CHEBI:15378"/>
        <dbReference type="ChEBI" id="CHEBI:74546"/>
        <dbReference type="ChEBI" id="CHEBI:85263"/>
        <dbReference type="ChEBI" id="CHEBI:85294"/>
    </reaction>
    <physiologicalReaction direction="left-to-right" evidence="29">
        <dbReference type="Rhea" id="RHEA:45557"/>
    </physiologicalReaction>
</comment>
<feature type="binding site" evidence="39">
    <location>
        <position position="341"/>
    </location>
    <ligand>
        <name>an N-acyl-1,2-diacyl-sn-glycero-3-phosphoethanolamine</name>
        <dbReference type="ChEBI" id="CHEBI:62537"/>
    </ligand>
</feature>
<comment type="catalytic activity">
    <reaction evidence="28">
        <text>N-tetradecanoyl-1,2-di-(9Z-octadecenoyl)-sn-glycero-3-phosphoethanolamine + H2O = N-tetradecanoylethanolamine + 1,2-di-(9Z-octadecenoyl)-sn-glycero-3-phosphate + H(+)</text>
        <dbReference type="Rhea" id="RHEA:45552"/>
        <dbReference type="ChEBI" id="CHEBI:15377"/>
        <dbReference type="ChEBI" id="CHEBI:15378"/>
        <dbReference type="ChEBI" id="CHEBI:74546"/>
        <dbReference type="ChEBI" id="CHEBI:85262"/>
        <dbReference type="ChEBI" id="CHEBI:85293"/>
    </reaction>
    <physiologicalReaction direction="left-to-right" evidence="28">
        <dbReference type="Rhea" id="RHEA:45553"/>
    </physiologicalReaction>
</comment>
<evidence type="ECO:0000256" key="33">
    <source>
        <dbReference type="ARBA" id="ARBA00048593"/>
    </source>
</evidence>
<keyword evidence="18" id="KW-0443">Lipid metabolism</keyword>
<reference evidence="44" key="1">
    <citation type="submission" date="2025-08" db="UniProtKB">
        <authorList>
            <consortium name="RefSeq"/>
        </authorList>
    </citation>
    <scope>IDENTIFICATION</scope>
    <source>
        <strain evidence="44">Wakin</strain>
        <tissue evidence="44">Muscle</tissue>
    </source>
</reference>
<evidence type="ECO:0000256" key="18">
    <source>
        <dbReference type="ARBA" id="ARBA00023098"/>
    </source>
</evidence>
<organism evidence="43 44">
    <name type="scientific">Carassius auratus</name>
    <name type="common">Goldfish</name>
    <dbReference type="NCBI Taxonomy" id="7957"/>
    <lineage>
        <taxon>Eukaryota</taxon>
        <taxon>Metazoa</taxon>
        <taxon>Chordata</taxon>
        <taxon>Craniata</taxon>
        <taxon>Vertebrata</taxon>
        <taxon>Euteleostomi</taxon>
        <taxon>Actinopterygii</taxon>
        <taxon>Neopterygii</taxon>
        <taxon>Teleostei</taxon>
        <taxon>Ostariophysi</taxon>
        <taxon>Cypriniformes</taxon>
        <taxon>Cyprinidae</taxon>
        <taxon>Cyprininae</taxon>
        <taxon>Carassius</taxon>
    </lineage>
</organism>
<evidence type="ECO:0000256" key="19">
    <source>
        <dbReference type="ARBA" id="ARBA00023136"/>
    </source>
</evidence>
<dbReference type="GO" id="GO:0000139">
    <property type="term" value="C:Golgi membrane"/>
    <property type="evidence" value="ECO:0007669"/>
    <property type="project" value="UniProtKB-SubCell"/>
</dbReference>
<feature type="binding site" evidence="41">
    <location>
        <position position="276"/>
    </location>
    <ligand>
        <name>deoxycholate</name>
        <dbReference type="ChEBI" id="CHEBI:23614"/>
    </ligand>
</feature>
<sequence>MAALTSTLLVMRLHQRRARALVTLPTPTHSSSLLAGLTHRCLCSSEAGGASMAEEPLVSAGNNFPLDYRQEQDVTCSRRDSRGCFVNPWTTWQFPSYSTIARLFLTERNNSNVPSAKEVLDRELPIQEPYFVQRPDQCGQTGPSVRATWLGHATVLVEMEGLVFLTDPMFSQRASPVAFMGPKRYRDPPCTIEQLPRLDAVVISHTHYDHLDADSVAALNARFGSSLHWFVPLGLAEWMQKAGCENVTELDWWVGNCIPGHDSVTFFCTPAQHWCKRTPVDDNKALWGSWTIIGPHCRFFFAGDTGYCSAFKEIGKRFGPFDLAAIPIGAYLPRGIMKSQHVDPEEAVQIHMDIQAKTSLAIHWGTFALAYEHYLDPPARLREAMVNHGLNPDLFFILHHGESRKIDHKDTH</sequence>
<evidence type="ECO:0000256" key="12">
    <source>
        <dbReference type="ARBA" id="ARBA00022753"/>
    </source>
</evidence>
<dbReference type="GO" id="GO:0031901">
    <property type="term" value="C:early endosome membrane"/>
    <property type="evidence" value="ECO:0007669"/>
    <property type="project" value="UniProtKB-SubCell"/>
</dbReference>